<dbReference type="Proteomes" id="UP000077066">
    <property type="component" value="Unassembled WGS sequence"/>
</dbReference>
<keyword evidence="2" id="KW-1185">Reference proteome</keyword>
<dbReference type="PATRIC" id="fig|55758.3.peg.1620"/>
<sequence>MYMEHITLETHGNTYNNITDIVIHSRNITTLQDLISDLPTGLNYTVETMLSINGVKSTVLQGLDTSLHDNGKRFAIKPSTDGTRDQLYIVMARDKELAIANEILGKVDGKTGFIILRVVNVTDNDIKSIKKHYDVERIVKIT</sequence>
<evidence type="ECO:0000313" key="1">
    <source>
        <dbReference type="EMBL" id="KZX11475.1"/>
    </source>
</evidence>
<evidence type="ECO:0000313" key="2">
    <source>
        <dbReference type="Proteomes" id="UP000077066"/>
    </source>
</evidence>
<organism evidence="1 2">
    <name type="scientific">Methanobrevibacter filiformis</name>
    <dbReference type="NCBI Taxonomy" id="55758"/>
    <lineage>
        <taxon>Archaea</taxon>
        <taxon>Methanobacteriati</taxon>
        <taxon>Methanobacteriota</taxon>
        <taxon>Methanomada group</taxon>
        <taxon>Methanobacteria</taxon>
        <taxon>Methanobacteriales</taxon>
        <taxon>Methanobacteriaceae</taxon>
        <taxon>Methanobrevibacter</taxon>
    </lineage>
</organism>
<proteinExistence type="predicted"/>
<dbReference type="EMBL" id="LWMT01000248">
    <property type="protein sequence ID" value="KZX11475.1"/>
    <property type="molecule type" value="Genomic_DNA"/>
</dbReference>
<dbReference type="AlphaFoldDB" id="A0A162FDL3"/>
<protein>
    <submittedName>
        <fullName evidence="1">Uncharacterized protein</fullName>
    </submittedName>
</protein>
<gene>
    <name evidence="1" type="ORF">MBFIL_14330</name>
</gene>
<name>A0A162FDL3_9EURY</name>
<reference evidence="1 2" key="1">
    <citation type="submission" date="2016-04" db="EMBL/GenBank/DDBJ databases">
        <title>Genome sequence of Methanobrevibacter filiformis DSM 11501.</title>
        <authorList>
            <person name="Poehlein A."/>
            <person name="Seedorf H."/>
            <person name="Daniel R."/>
        </authorList>
    </citation>
    <scope>NUCLEOTIDE SEQUENCE [LARGE SCALE GENOMIC DNA]</scope>
    <source>
        <strain evidence="1 2">DSM 11501</strain>
    </source>
</reference>
<comment type="caution">
    <text evidence="1">The sequence shown here is derived from an EMBL/GenBank/DDBJ whole genome shotgun (WGS) entry which is preliminary data.</text>
</comment>
<accession>A0A162FDL3</accession>